<feature type="non-terminal residue" evidence="2">
    <location>
        <position position="1"/>
    </location>
</feature>
<reference evidence="2 3" key="1">
    <citation type="submission" date="2021-06" db="EMBL/GenBank/DDBJ databases">
        <authorList>
            <person name="Kallberg Y."/>
            <person name="Tangrot J."/>
            <person name="Rosling A."/>
        </authorList>
    </citation>
    <scope>NUCLEOTIDE SEQUENCE [LARGE SCALE GENOMIC DNA]</scope>
    <source>
        <strain evidence="2 3">120-4 pot B 10/14</strain>
    </source>
</reference>
<evidence type="ECO:0000256" key="1">
    <source>
        <dbReference type="SAM" id="MobiDB-lite"/>
    </source>
</evidence>
<feature type="region of interest" description="Disordered" evidence="1">
    <location>
        <begin position="76"/>
        <end position="118"/>
    </location>
</feature>
<sequence>IYAETIRIARKAINIAIEMNDQNVLRFLKEYIAKKGHSLVENTISASHFGQETNMLKKYSKFNIIEISSIKVSNPIKKVRRGQPPKTACYQSSLEKQPPRNKGKQPKLTRGPRTNTCSECSGKELHDYDFIEINDENEWVEFSDLESDDEMDL</sequence>
<dbReference type="Proteomes" id="UP000789901">
    <property type="component" value="Unassembled WGS sequence"/>
</dbReference>
<organism evidence="2 3">
    <name type="scientific">Gigaspora margarita</name>
    <dbReference type="NCBI Taxonomy" id="4874"/>
    <lineage>
        <taxon>Eukaryota</taxon>
        <taxon>Fungi</taxon>
        <taxon>Fungi incertae sedis</taxon>
        <taxon>Mucoromycota</taxon>
        <taxon>Glomeromycotina</taxon>
        <taxon>Glomeromycetes</taxon>
        <taxon>Diversisporales</taxon>
        <taxon>Gigasporaceae</taxon>
        <taxon>Gigaspora</taxon>
    </lineage>
</organism>
<gene>
    <name evidence="2" type="ORF">GMARGA_LOCUS42667</name>
</gene>
<evidence type="ECO:0000313" key="3">
    <source>
        <dbReference type="Proteomes" id="UP000789901"/>
    </source>
</evidence>
<dbReference type="EMBL" id="CAJVQB010129913">
    <property type="protein sequence ID" value="CAG8853846.1"/>
    <property type="molecule type" value="Genomic_DNA"/>
</dbReference>
<name>A0ABN7XEZ9_GIGMA</name>
<protein>
    <submittedName>
        <fullName evidence="2">14105_t:CDS:1</fullName>
    </submittedName>
</protein>
<proteinExistence type="predicted"/>
<accession>A0ABN7XEZ9</accession>
<evidence type="ECO:0000313" key="2">
    <source>
        <dbReference type="EMBL" id="CAG8853846.1"/>
    </source>
</evidence>
<keyword evidence="3" id="KW-1185">Reference proteome</keyword>
<comment type="caution">
    <text evidence="2">The sequence shown here is derived from an EMBL/GenBank/DDBJ whole genome shotgun (WGS) entry which is preliminary data.</text>
</comment>
<feature type="non-terminal residue" evidence="2">
    <location>
        <position position="153"/>
    </location>
</feature>